<evidence type="ECO:0000313" key="3">
    <source>
        <dbReference type="Proteomes" id="UP000310477"/>
    </source>
</evidence>
<feature type="transmembrane region" description="Helical" evidence="1">
    <location>
        <begin position="44"/>
        <end position="67"/>
    </location>
</feature>
<dbReference type="RefSeq" id="WP_136874055.1">
    <property type="nucleotide sequence ID" value="NZ_SWBO01000001.1"/>
</dbReference>
<sequence length="194" mass="21995">MPLADFLFYFKLGWSHIVSLDALDHQLFVLALVAVYTSKNTKQVLILVTAFTIGHSLTLLLSVLDVIRFSSSWVEFLIPCTIFLTALSNFFKKDFSIKAVNTNYYLALLFGLIHGMGFANSVRMMLAKDQNIGWGLLGFNVGLEVGQIVFVIIILFFTWLALSVFKIRRREWVIFLSAAVFSLALKMALERIPF</sequence>
<reference evidence="2 3" key="1">
    <citation type="submission" date="2019-04" db="EMBL/GenBank/DDBJ databases">
        <title>Pedobacter sp. AR-2-6 sp. nov., isolated from Arctic soil.</title>
        <authorList>
            <person name="Dahal R.H."/>
            <person name="Kim D.-U."/>
        </authorList>
    </citation>
    <scope>NUCLEOTIDE SEQUENCE [LARGE SCALE GENOMIC DNA]</scope>
    <source>
        <strain evidence="2 3">AR-2-6</strain>
    </source>
</reference>
<evidence type="ECO:0000313" key="2">
    <source>
        <dbReference type="EMBL" id="TKC03438.1"/>
    </source>
</evidence>
<dbReference type="EMBL" id="SWBO01000001">
    <property type="protein sequence ID" value="TKC03438.1"/>
    <property type="molecule type" value="Genomic_DNA"/>
</dbReference>
<keyword evidence="1" id="KW-0812">Transmembrane</keyword>
<keyword evidence="1" id="KW-0472">Membrane</keyword>
<dbReference type="OrthoDB" id="9808870at2"/>
<protein>
    <submittedName>
        <fullName evidence="2">HupE/UreJ family protein</fullName>
    </submittedName>
</protein>
<accession>A0A4U1CBV5</accession>
<dbReference type="AlphaFoldDB" id="A0A4U1CBV5"/>
<evidence type="ECO:0000256" key="1">
    <source>
        <dbReference type="SAM" id="Phobius"/>
    </source>
</evidence>
<organism evidence="2 3">
    <name type="scientific">Pedobacter cryotolerans</name>
    <dbReference type="NCBI Taxonomy" id="2571270"/>
    <lineage>
        <taxon>Bacteria</taxon>
        <taxon>Pseudomonadati</taxon>
        <taxon>Bacteroidota</taxon>
        <taxon>Sphingobacteriia</taxon>
        <taxon>Sphingobacteriales</taxon>
        <taxon>Sphingobacteriaceae</taxon>
        <taxon>Pedobacter</taxon>
    </lineage>
</organism>
<gene>
    <name evidence="2" type="ORF">FA045_02385</name>
</gene>
<proteinExistence type="predicted"/>
<feature type="transmembrane region" description="Helical" evidence="1">
    <location>
        <begin position="103"/>
        <end position="125"/>
    </location>
</feature>
<dbReference type="Proteomes" id="UP000310477">
    <property type="component" value="Unassembled WGS sequence"/>
</dbReference>
<feature type="transmembrane region" description="Helical" evidence="1">
    <location>
        <begin position="145"/>
        <end position="165"/>
    </location>
</feature>
<comment type="caution">
    <text evidence="2">The sequence shown here is derived from an EMBL/GenBank/DDBJ whole genome shotgun (WGS) entry which is preliminary data.</text>
</comment>
<name>A0A4U1CBV5_9SPHI</name>
<feature type="transmembrane region" description="Helical" evidence="1">
    <location>
        <begin position="73"/>
        <end position="91"/>
    </location>
</feature>
<keyword evidence="3" id="KW-1185">Reference proteome</keyword>
<dbReference type="Pfam" id="PF13795">
    <property type="entry name" value="HupE_UreJ_2"/>
    <property type="match status" value="1"/>
</dbReference>
<feature type="transmembrane region" description="Helical" evidence="1">
    <location>
        <begin position="12"/>
        <end position="37"/>
    </location>
</feature>
<feature type="transmembrane region" description="Helical" evidence="1">
    <location>
        <begin position="172"/>
        <end position="189"/>
    </location>
</feature>
<keyword evidence="1" id="KW-1133">Transmembrane helix</keyword>
<dbReference type="InterPro" id="IPR032809">
    <property type="entry name" value="Put_HupE_UreJ"/>
</dbReference>